<dbReference type="Proteomes" id="UP000664632">
    <property type="component" value="Unassembled WGS sequence"/>
</dbReference>
<protein>
    <submittedName>
        <fullName evidence="1">Helix-turn-helix transcriptional regulator</fullName>
    </submittedName>
</protein>
<keyword evidence="2" id="KW-1185">Reference proteome</keyword>
<sequence>MTTKEKKKALKAEFLKPKTRLRAIRREKELSTSYIAEIVGLERRQYELKEKGVYPFHDYEIYILANFFNIEPTEIFF</sequence>
<dbReference type="RefSeq" id="WP_207111034.1">
    <property type="nucleotide sequence ID" value="NZ_JAFLWD010000003.1"/>
</dbReference>
<evidence type="ECO:0000313" key="2">
    <source>
        <dbReference type="Proteomes" id="UP000664632"/>
    </source>
</evidence>
<dbReference type="EMBL" id="JAFLWD010000003">
    <property type="protein sequence ID" value="MBO0438921.1"/>
    <property type="molecule type" value="Genomic_DNA"/>
</dbReference>
<name>A0ABS3GVW0_9ENTE</name>
<dbReference type="InterPro" id="IPR010982">
    <property type="entry name" value="Lambda_DNA-bd_dom_sf"/>
</dbReference>
<organism evidence="1 2">
    <name type="scientific">Candidatus Enterococcus ikei</name>
    <dbReference type="NCBI Taxonomy" id="2815326"/>
    <lineage>
        <taxon>Bacteria</taxon>
        <taxon>Bacillati</taxon>
        <taxon>Bacillota</taxon>
        <taxon>Bacilli</taxon>
        <taxon>Lactobacillales</taxon>
        <taxon>Enterococcaceae</taxon>
        <taxon>Enterococcus</taxon>
    </lineage>
</organism>
<evidence type="ECO:0000313" key="1">
    <source>
        <dbReference type="EMBL" id="MBO0438921.1"/>
    </source>
</evidence>
<comment type="caution">
    <text evidence="1">The sequence shown here is derived from an EMBL/GenBank/DDBJ whole genome shotgun (WGS) entry which is preliminary data.</text>
</comment>
<dbReference type="Gene3D" id="1.10.260.40">
    <property type="entry name" value="lambda repressor-like DNA-binding domains"/>
    <property type="match status" value="1"/>
</dbReference>
<gene>
    <name evidence="1" type="ORF">JZO69_00915</name>
</gene>
<reference evidence="1 2" key="1">
    <citation type="submission" date="2021-03" db="EMBL/GenBank/DDBJ databases">
        <title>Enterococcal diversity collection.</title>
        <authorList>
            <person name="Gilmore M.S."/>
            <person name="Schwartzman J."/>
            <person name="Van Tyne D."/>
            <person name="Martin M."/>
            <person name="Earl A.M."/>
            <person name="Manson A.L."/>
            <person name="Straub T."/>
            <person name="Salamzade R."/>
            <person name="Saavedra J."/>
            <person name="Lebreton F."/>
            <person name="Prichula J."/>
            <person name="Schaufler K."/>
            <person name="Gaca A."/>
            <person name="Sgardioli B."/>
            <person name="Wagenaar J."/>
            <person name="Strong T."/>
        </authorList>
    </citation>
    <scope>NUCLEOTIDE SEQUENCE [LARGE SCALE GENOMIC DNA]</scope>
    <source>
        <strain evidence="1 2">DIV0869a</strain>
    </source>
</reference>
<dbReference type="CDD" id="cd00093">
    <property type="entry name" value="HTH_XRE"/>
    <property type="match status" value="1"/>
</dbReference>
<dbReference type="InterPro" id="IPR001387">
    <property type="entry name" value="Cro/C1-type_HTH"/>
</dbReference>
<accession>A0ABS3GVW0</accession>
<dbReference type="SUPFAM" id="SSF47413">
    <property type="entry name" value="lambda repressor-like DNA-binding domains"/>
    <property type="match status" value="1"/>
</dbReference>
<proteinExistence type="predicted"/>